<evidence type="ECO:0000313" key="2">
    <source>
        <dbReference type="EMBL" id="GIY09097.1"/>
    </source>
</evidence>
<dbReference type="AlphaFoldDB" id="A0AAV4QIH0"/>
<keyword evidence="3" id="KW-1185">Reference proteome</keyword>
<dbReference type="EMBL" id="BPLR01006331">
    <property type="protein sequence ID" value="GIY09097.1"/>
    <property type="molecule type" value="Genomic_DNA"/>
</dbReference>
<protein>
    <submittedName>
        <fullName evidence="2">Uncharacterized protein</fullName>
    </submittedName>
</protein>
<accession>A0AAV4QIH0</accession>
<sequence>MSIVLGSSYLEGMVGFVVEIFPATPLNGIRRDSYSVCRHKAFQGPPTLSRECHFRSYVASEWHFATRTLLNCSLNFRTKDDPRRYRSFLLFFFFGSSSLLFIVPCFRPGGILTVLRASSNQAKRPANRG</sequence>
<organism evidence="2 3">
    <name type="scientific">Caerostris extrusa</name>
    <name type="common">Bark spider</name>
    <name type="synonym">Caerostris bankana</name>
    <dbReference type="NCBI Taxonomy" id="172846"/>
    <lineage>
        <taxon>Eukaryota</taxon>
        <taxon>Metazoa</taxon>
        <taxon>Ecdysozoa</taxon>
        <taxon>Arthropoda</taxon>
        <taxon>Chelicerata</taxon>
        <taxon>Arachnida</taxon>
        <taxon>Araneae</taxon>
        <taxon>Araneomorphae</taxon>
        <taxon>Entelegynae</taxon>
        <taxon>Araneoidea</taxon>
        <taxon>Araneidae</taxon>
        <taxon>Caerostris</taxon>
    </lineage>
</organism>
<reference evidence="2 3" key="1">
    <citation type="submission" date="2021-06" db="EMBL/GenBank/DDBJ databases">
        <title>Caerostris extrusa draft genome.</title>
        <authorList>
            <person name="Kono N."/>
            <person name="Arakawa K."/>
        </authorList>
    </citation>
    <scope>NUCLEOTIDE SEQUENCE [LARGE SCALE GENOMIC DNA]</scope>
</reference>
<feature type="transmembrane region" description="Helical" evidence="1">
    <location>
        <begin position="88"/>
        <end position="106"/>
    </location>
</feature>
<comment type="caution">
    <text evidence="2">The sequence shown here is derived from an EMBL/GenBank/DDBJ whole genome shotgun (WGS) entry which is preliminary data.</text>
</comment>
<evidence type="ECO:0000313" key="3">
    <source>
        <dbReference type="Proteomes" id="UP001054945"/>
    </source>
</evidence>
<proteinExistence type="predicted"/>
<keyword evidence="1" id="KW-0812">Transmembrane</keyword>
<keyword evidence="1" id="KW-0472">Membrane</keyword>
<keyword evidence="1" id="KW-1133">Transmembrane helix</keyword>
<name>A0AAV4QIH0_CAEEX</name>
<gene>
    <name evidence="2" type="ORF">CEXT_450871</name>
</gene>
<evidence type="ECO:0000256" key="1">
    <source>
        <dbReference type="SAM" id="Phobius"/>
    </source>
</evidence>
<dbReference type="Proteomes" id="UP001054945">
    <property type="component" value="Unassembled WGS sequence"/>
</dbReference>